<dbReference type="STRING" id="1134435.AC731_007180"/>
<feature type="domain" description="Tape measure protein N-terminal" evidence="1">
    <location>
        <begin position="177"/>
        <end position="356"/>
    </location>
</feature>
<dbReference type="KEGG" id="thu:AC731_007180"/>
<organism evidence="2 3">
    <name type="scientific">Thauera humireducens</name>
    <dbReference type="NCBI Taxonomy" id="1134435"/>
    <lineage>
        <taxon>Bacteria</taxon>
        <taxon>Pseudomonadati</taxon>
        <taxon>Pseudomonadota</taxon>
        <taxon>Betaproteobacteria</taxon>
        <taxon>Rhodocyclales</taxon>
        <taxon>Zoogloeaceae</taxon>
        <taxon>Thauera</taxon>
    </lineage>
</organism>
<dbReference type="RefSeq" id="WP_048702846.1">
    <property type="nucleotide sequence ID" value="NZ_CP014646.1"/>
</dbReference>
<evidence type="ECO:0000259" key="1">
    <source>
        <dbReference type="Pfam" id="PF20155"/>
    </source>
</evidence>
<keyword evidence="3" id="KW-1185">Reference proteome</keyword>
<dbReference type="AlphaFoldDB" id="A0A127K468"/>
<reference evidence="3" key="1">
    <citation type="submission" date="2016-03" db="EMBL/GenBank/DDBJ databases">
        <authorList>
            <person name="Ma C."/>
            <person name="Zhou S."/>
            <person name="Yang G."/>
        </authorList>
    </citation>
    <scope>NUCLEOTIDE SEQUENCE [LARGE SCALE GENOMIC DNA]</scope>
    <source>
        <strain evidence="3">SgZ-1</strain>
    </source>
</reference>
<evidence type="ECO:0000313" key="2">
    <source>
        <dbReference type="EMBL" id="AMO36745.1"/>
    </source>
</evidence>
<name>A0A127K468_9RHOO</name>
<dbReference type="InterPro" id="IPR013491">
    <property type="entry name" value="Tape_meas_N"/>
</dbReference>
<protein>
    <recommendedName>
        <fullName evidence="1">Tape measure protein N-terminal domain-containing protein</fullName>
    </recommendedName>
</protein>
<dbReference type="PANTHER" id="PTHR38812:SF2">
    <property type="entry name" value="MU-LIKE PROPHAGE FLUMU PROTEIN GP42"/>
    <property type="match status" value="1"/>
</dbReference>
<accession>A0A127K468</accession>
<dbReference type="Pfam" id="PF20155">
    <property type="entry name" value="TMP_3"/>
    <property type="match status" value="1"/>
</dbReference>
<dbReference type="EMBL" id="CP014646">
    <property type="protein sequence ID" value="AMO36745.1"/>
    <property type="molecule type" value="Genomic_DNA"/>
</dbReference>
<dbReference type="NCBIfam" id="TIGR02675">
    <property type="entry name" value="tape_meas_nterm"/>
    <property type="match status" value="1"/>
</dbReference>
<evidence type="ECO:0000313" key="3">
    <source>
        <dbReference type="Proteomes" id="UP000036902"/>
    </source>
</evidence>
<gene>
    <name evidence="2" type="ORF">AC731_007180</name>
</gene>
<sequence length="905" mass="94448">MTDKRINLRVDATAGGAAAELARVESSLKKTASSADSAGKSLKTAFDGADSGVVGLKAAFDKAGAAQEAFRTLGVKAVRDIDAEVAKLRAAVTLLRNQPMLPADAQQVTAQFQKRLAELRREAGQLPPELNASAKAARSLGEASGEASARMASAARAAAGWVAAFVGLNSLTDAARNVLQTGSAFEQLERRLVSLLGSQQAATEVFGQIKELARTTPFEVSALTEAYAKLTAFGLRPTMSQMMALADTAATLGGGTEALAGITLALGQAWTKGKLQGEELLQLAERGVPVWDLLAQVTGRNTAELQKMASAGELGRDVIVKLIGALGNANAGASAELMQTYAGAVSNAKDALDEFYTLIADAGVLDFLTGRIQSLLAEFERLKETGELQEWAADISDAMINVATAIEAAIEAIAALSGAAETLLKLVIARKVLSYGGALAGLGAAGAAGAAGVSAAATATGVLATNAGRAIPLLTKLRNVLGVGIIIGGIESIQAAVTAYLDMRKAQAEADQAIARAEASAQRLRDSQSPAAVAARAEEQAMNERIAALSAHKQRVEAIKAEELANLRQVLNAQVKAYDDATKGIEAALRKQEAAQNRTKNLAQSNKDFIAGLGQRQTGQQASSLDASAQITKARGTLGQGDLEGAIRQAERAKQIVQQLDESGQESTLVLQYLAKQIAQIQDEAAQGLEAEAAAGVEKERARAAEIQQLITDTVAKAEWLKQLEVDFDKAGAEASADQLRQALEQKLAANPIVIPAVVVSKSSVDGRVDDLLGDLPQRAYGGPLPGTAHHDRSDNMLYWGTPGEWVIDRPTVRRYGTRFMRDLLAGRVPRYAYGGEIGGASVLGRVAAPSLPVGAGGGQSGGAGDPLVLDFGRLGKFNATVPRDVRSELIRVFRIAAIEVGGRR</sequence>
<dbReference type="PANTHER" id="PTHR38812">
    <property type="entry name" value="MU-LIKE PROPHAGE FLUMU PROTEIN GP42"/>
    <property type="match status" value="1"/>
</dbReference>
<proteinExistence type="predicted"/>
<dbReference type="Proteomes" id="UP000036902">
    <property type="component" value="Chromosome"/>
</dbReference>
<dbReference type="InterPro" id="IPR053058">
    <property type="entry name" value="Mulikevirus_tape_measure"/>
</dbReference>